<keyword evidence="2" id="KW-1133">Transmembrane helix</keyword>
<evidence type="ECO:0000256" key="2">
    <source>
        <dbReference type="SAM" id="Phobius"/>
    </source>
</evidence>
<keyword evidence="2" id="KW-0472">Membrane</keyword>
<accession>A0A9J7MQ55</accession>
<feature type="compositionally biased region" description="Pro residues" evidence="1">
    <location>
        <begin position="130"/>
        <end position="142"/>
    </location>
</feature>
<reference evidence="4" key="2">
    <citation type="submission" date="2025-08" db="UniProtKB">
        <authorList>
            <consortium name="RefSeq"/>
        </authorList>
    </citation>
    <scope>IDENTIFICATION</scope>
    <source>
        <strain evidence="4">S238N-H82</strain>
        <tissue evidence="4">Testes</tissue>
    </source>
</reference>
<feature type="transmembrane region" description="Helical" evidence="2">
    <location>
        <begin position="71"/>
        <end position="91"/>
    </location>
</feature>
<dbReference type="GeneID" id="118414843"/>
<reference evidence="3" key="1">
    <citation type="journal article" date="2020" name="Nat. Ecol. Evol.">
        <title>Deeply conserved synteny resolves early events in vertebrate evolution.</title>
        <authorList>
            <person name="Simakov O."/>
            <person name="Marletaz F."/>
            <person name="Yue J.X."/>
            <person name="O'Connell B."/>
            <person name="Jenkins J."/>
            <person name="Brandt A."/>
            <person name="Calef R."/>
            <person name="Tung C.H."/>
            <person name="Huang T.K."/>
            <person name="Schmutz J."/>
            <person name="Satoh N."/>
            <person name="Yu J.K."/>
            <person name="Putnam N.H."/>
            <person name="Green R.E."/>
            <person name="Rokhsar D.S."/>
        </authorList>
    </citation>
    <scope>NUCLEOTIDE SEQUENCE [LARGE SCALE GENOMIC DNA]</scope>
    <source>
        <strain evidence="3">S238N-H82</strain>
    </source>
</reference>
<gene>
    <name evidence="4" type="primary">LOC118414843</name>
</gene>
<keyword evidence="2" id="KW-0812">Transmembrane</keyword>
<name>A0A9J7MQ55_BRAFL</name>
<evidence type="ECO:0000313" key="4">
    <source>
        <dbReference type="RefSeq" id="XP_035675001.1"/>
    </source>
</evidence>
<dbReference type="RefSeq" id="XP_035675001.1">
    <property type="nucleotide sequence ID" value="XM_035819108.1"/>
</dbReference>
<organism evidence="3 4">
    <name type="scientific">Branchiostoma floridae</name>
    <name type="common">Florida lancelet</name>
    <name type="synonym">Amphioxus</name>
    <dbReference type="NCBI Taxonomy" id="7739"/>
    <lineage>
        <taxon>Eukaryota</taxon>
        <taxon>Metazoa</taxon>
        <taxon>Chordata</taxon>
        <taxon>Cephalochordata</taxon>
        <taxon>Leptocardii</taxon>
        <taxon>Amphioxiformes</taxon>
        <taxon>Branchiostomatidae</taxon>
        <taxon>Branchiostoma</taxon>
    </lineage>
</organism>
<protein>
    <submittedName>
        <fullName evidence="4">Uncharacterized protein LOC118414843 isoform X2</fullName>
    </submittedName>
</protein>
<keyword evidence="3" id="KW-1185">Reference proteome</keyword>
<feature type="region of interest" description="Disordered" evidence="1">
    <location>
        <begin position="121"/>
        <end position="166"/>
    </location>
</feature>
<sequence length="177" mass="19255">MGKLTVEANGKTSPEDPPRYPLEPLPTKPGLQTSMVVPEAVPGHPPNINTRLWNFLFCICTLLECWNEQDITLVTVCVVLVALVILGVKLAKKCKMARKHGCSDSGEEGRMEDGDCEEMTVEANGKTSPEDPPPYPLEPLPTKPGLQTNMVVPEAEPGHPPVSTTDLKFLDQALTVE</sequence>
<feature type="region of interest" description="Disordered" evidence="1">
    <location>
        <begin position="1"/>
        <end position="24"/>
    </location>
</feature>
<evidence type="ECO:0000256" key="1">
    <source>
        <dbReference type="SAM" id="MobiDB-lite"/>
    </source>
</evidence>
<proteinExistence type="predicted"/>
<evidence type="ECO:0000313" key="3">
    <source>
        <dbReference type="Proteomes" id="UP000001554"/>
    </source>
</evidence>
<dbReference type="AlphaFoldDB" id="A0A9J7MQ55"/>
<dbReference type="Proteomes" id="UP000001554">
    <property type="component" value="Chromosome 4"/>
</dbReference>